<sequence length="223" mass="23377">VLGKIVAPSSIGAWGTCGDMWLSFNGIEGLTLDGTGSIDGQGSMLWGQKQCRPTVISKGYFPFEKILQQYEGKRTFINSPRAHIVILGSAGVSVSGIKITAPDESPNTDGIDISRSTNVQILDSVIGTGDDCVAINGGSSNITGKAVAVSDITFSNMKGTYSKEEPITLVCDSSKGCNNVRMEQIDLRTPSEPGEKGNVKCSNVKGERTSVTPAVPCLSATKA</sequence>
<keyword evidence="4" id="KW-0964">Secreted</keyword>
<feature type="non-terminal residue" evidence="9">
    <location>
        <position position="223"/>
    </location>
</feature>
<dbReference type="GO" id="GO:0005975">
    <property type="term" value="P:carbohydrate metabolic process"/>
    <property type="evidence" value="ECO:0007669"/>
    <property type="project" value="InterPro"/>
</dbReference>
<evidence type="ECO:0000256" key="2">
    <source>
        <dbReference type="ARBA" id="ARBA00008834"/>
    </source>
</evidence>
<dbReference type="Gene3D" id="2.160.20.10">
    <property type="entry name" value="Single-stranded right-handed beta-helix, Pectin lyase-like"/>
    <property type="match status" value="2"/>
</dbReference>
<evidence type="ECO:0008006" key="11">
    <source>
        <dbReference type="Google" id="ProtNLM"/>
    </source>
</evidence>
<dbReference type="EMBL" id="JAKUCV010000522">
    <property type="protein sequence ID" value="KAJ4849682.1"/>
    <property type="molecule type" value="Genomic_DNA"/>
</dbReference>
<dbReference type="GO" id="GO:0004650">
    <property type="term" value="F:polygalacturonase activity"/>
    <property type="evidence" value="ECO:0007669"/>
    <property type="project" value="InterPro"/>
</dbReference>
<keyword evidence="6 8" id="KW-0326">Glycosidase</keyword>
<evidence type="ECO:0000256" key="1">
    <source>
        <dbReference type="ARBA" id="ARBA00004191"/>
    </source>
</evidence>
<dbReference type="InterPro" id="IPR000743">
    <property type="entry name" value="Glyco_hydro_28"/>
</dbReference>
<dbReference type="AlphaFoldDB" id="A0A9Q0GIX4"/>
<reference evidence="9" key="1">
    <citation type="submission" date="2022-02" db="EMBL/GenBank/DDBJ databases">
        <authorList>
            <person name="Henning P.M."/>
            <person name="McCubbin A.G."/>
            <person name="Shore J.S."/>
        </authorList>
    </citation>
    <scope>NUCLEOTIDE SEQUENCE</scope>
    <source>
        <strain evidence="9">F60SS</strain>
        <tissue evidence="9">Leaves</tissue>
    </source>
</reference>
<dbReference type="Proteomes" id="UP001141552">
    <property type="component" value="Unassembled WGS sequence"/>
</dbReference>
<keyword evidence="3" id="KW-0134">Cell wall</keyword>
<dbReference type="Pfam" id="PF00295">
    <property type="entry name" value="Glyco_hydro_28"/>
    <property type="match status" value="2"/>
</dbReference>
<evidence type="ECO:0000256" key="6">
    <source>
        <dbReference type="ARBA" id="ARBA00023295"/>
    </source>
</evidence>
<proteinExistence type="inferred from homology"/>
<dbReference type="PANTHER" id="PTHR31375">
    <property type="match status" value="1"/>
</dbReference>
<dbReference type="InterPro" id="IPR011050">
    <property type="entry name" value="Pectin_lyase_fold/virulence"/>
</dbReference>
<keyword evidence="5 8" id="KW-0378">Hydrolase</keyword>
<evidence type="ECO:0000256" key="4">
    <source>
        <dbReference type="ARBA" id="ARBA00022525"/>
    </source>
</evidence>
<protein>
    <recommendedName>
        <fullName evidence="11">Polygalacturonase</fullName>
    </recommendedName>
</protein>
<accession>A0A9Q0GIX4</accession>
<comment type="similarity">
    <text evidence="2 8">Belongs to the glycosyl hydrolase 28 family.</text>
</comment>
<reference evidence="9" key="2">
    <citation type="journal article" date="2023" name="Plants (Basel)">
        <title>Annotation of the Turnera subulata (Passifloraceae) Draft Genome Reveals the S-Locus Evolved after the Divergence of Turneroideae from Passifloroideae in a Stepwise Manner.</title>
        <authorList>
            <person name="Henning P.M."/>
            <person name="Roalson E.H."/>
            <person name="Mir W."/>
            <person name="McCubbin A.G."/>
            <person name="Shore J.S."/>
        </authorList>
    </citation>
    <scope>NUCLEOTIDE SEQUENCE</scope>
    <source>
        <strain evidence="9">F60SS</strain>
    </source>
</reference>
<evidence type="ECO:0000256" key="3">
    <source>
        <dbReference type="ARBA" id="ARBA00022512"/>
    </source>
</evidence>
<evidence type="ECO:0000256" key="8">
    <source>
        <dbReference type="RuleBase" id="RU361169"/>
    </source>
</evidence>
<name>A0A9Q0GIX4_9ROSI</name>
<gene>
    <name evidence="9" type="ORF">Tsubulata_049978</name>
</gene>
<evidence type="ECO:0000256" key="7">
    <source>
        <dbReference type="ARBA" id="ARBA00023316"/>
    </source>
</evidence>
<comment type="caution">
    <text evidence="9">The sequence shown here is derived from an EMBL/GenBank/DDBJ whole genome shotgun (WGS) entry which is preliminary data.</text>
</comment>
<dbReference type="SUPFAM" id="SSF51126">
    <property type="entry name" value="Pectin lyase-like"/>
    <property type="match status" value="1"/>
</dbReference>
<keyword evidence="7" id="KW-0961">Cell wall biogenesis/degradation</keyword>
<evidence type="ECO:0000313" key="9">
    <source>
        <dbReference type="EMBL" id="KAJ4849682.1"/>
    </source>
</evidence>
<dbReference type="InterPro" id="IPR012334">
    <property type="entry name" value="Pectin_lyas_fold"/>
</dbReference>
<comment type="subcellular location">
    <subcellularLocation>
        <location evidence="1">Secreted</location>
        <location evidence="1">Cell wall</location>
    </subcellularLocation>
</comment>
<evidence type="ECO:0000313" key="10">
    <source>
        <dbReference type="Proteomes" id="UP001141552"/>
    </source>
</evidence>
<evidence type="ECO:0000256" key="5">
    <source>
        <dbReference type="ARBA" id="ARBA00022801"/>
    </source>
</evidence>
<dbReference type="OrthoDB" id="187139at2759"/>
<organism evidence="9 10">
    <name type="scientific">Turnera subulata</name>
    <dbReference type="NCBI Taxonomy" id="218843"/>
    <lineage>
        <taxon>Eukaryota</taxon>
        <taxon>Viridiplantae</taxon>
        <taxon>Streptophyta</taxon>
        <taxon>Embryophyta</taxon>
        <taxon>Tracheophyta</taxon>
        <taxon>Spermatophyta</taxon>
        <taxon>Magnoliopsida</taxon>
        <taxon>eudicotyledons</taxon>
        <taxon>Gunneridae</taxon>
        <taxon>Pentapetalae</taxon>
        <taxon>rosids</taxon>
        <taxon>fabids</taxon>
        <taxon>Malpighiales</taxon>
        <taxon>Passifloraceae</taxon>
        <taxon>Turnera</taxon>
    </lineage>
</organism>
<keyword evidence="10" id="KW-1185">Reference proteome</keyword>